<dbReference type="CDD" id="cd06225">
    <property type="entry name" value="HAMP"/>
    <property type="match status" value="1"/>
</dbReference>
<dbReference type="PANTHER" id="PTHR45436">
    <property type="entry name" value="SENSOR HISTIDINE KINASE YKOH"/>
    <property type="match status" value="1"/>
</dbReference>
<dbReference type="CDD" id="cd00082">
    <property type="entry name" value="HisKA"/>
    <property type="match status" value="1"/>
</dbReference>
<dbReference type="SMART" id="SM00388">
    <property type="entry name" value="HisKA"/>
    <property type="match status" value="1"/>
</dbReference>
<reference evidence="15 16" key="1">
    <citation type="submission" date="2024-09" db="EMBL/GenBank/DDBJ databases">
        <authorList>
            <person name="Sun Q."/>
            <person name="Mori K."/>
        </authorList>
    </citation>
    <scope>NUCLEOTIDE SEQUENCE [LARGE SCALE GENOMIC DNA]</scope>
    <source>
        <strain evidence="15 16">JCM 3323</strain>
    </source>
</reference>
<dbReference type="PRINTS" id="PR00344">
    <property type="entry name" value="BCTRLSENSOR"/>
</dbReference>
<dbReference type="RefSeq" id="WP_379478924.1">
    <property type="nucleotide sequence ID" value="NZ_JBHMCE010000001.1"/>
</dbReference>
<keyword evidence="9" id="KW-0902">Two-component regulatory system</keyword>
<keyword evidence="16" id="KW-1185">Reference proteome</keyword>
<dbReference type="Gene3D" id="3.30.565.10">
    <property type="entry name" value="Histidine kinase-like ATPase, C-terminal domain"/>
    <property type="match status" value="1"/>
</dbReference>
<dbReference type="PANTHER" id="PTHR45436:SF5">
    <property type="entry name" value="SENSOR HISTIDINE KINASE TRCS"/>
    <property type="match status" value="1"/>
</dbReference>
<keyword evidence="4" id="KW-0597">Phosphoprotein</keyword>
<dbReference type="EMBL" id="JBHMCE010000001">
    <property type="protein sequence ID" value="MFB9525013.1"/>
    <property type="molecule type" value="Genomic_DNA"/>
</dbReference>
<evidence type="ECO:0000256" key="11">
    <source>
        <dbReference type="SAM" id="Coils"/>
    </source>
</evidence>
<evidence type="ECO:0000256" key="5">
    <source>
        <dbReference type="ARBA" id="ARBA00022679"/>
    </source>
</evidence>
<evidence type="ECO:0000256" key="8">
    <source>
        <dbReference type="ARBA" id="ARBA00022989"/>
    </source>
</evidence>
<dbReference type="SUPFAM" id="SSF55874">
    <property type="entry name" value="ATPase domain of HSP90 chaperone/DNA topoisomerase II/histidine kinase"/>
    <property type="match status" value="1"/>
</dbReference>
<dbReference type="Pfam" id="PF00512">
    <property type="entry name" value="HisKA"/>
    <property type="match status" value="1"/>
</dbReference>
<dbReference type="InterPro" id="IPR005467">
    <property type="entry name" value="His_kinase_dom"/>
</dbReference>
<keyword evidence="7 15" id="KW-0418">Kinase</keyword>
<protein>
    <recommendedName>
        <fullName evidence="3">histidine kinase</fullName>
        <ecNumber evidence="3">2.7.13.3</ecNumber>
    </recommendedName>
</protein>
<sequence length="370" mass="39435">MSLRTRLVLTTVGLVAIALGLVAGATFGALQDWHGPGNSKLMALTTPEALLAASEELTSRIALVLAGTSAFALVCLTVLAAHLARRGLRPLDRIVEAAAHIGSGDLDRRIETAPPGTEVGRLAHALNAMLVQLERAFRQREASEERLRRFIADASHELRTPIATIRGYAELFRRGAHDRPEDLARAMHRIEAESARMGLLVEEMLLLARLDQGRPLEREPVSLVSLAADAVADTRAVDPSRSITLEYGTPVVVTGDPARLRQVVANLLTNVLHHTPEGTAANVRVAEEDGFAVLEVSDEGPGLTSEQAERVFERFYRGDHRQPGAQRGGGAGLGLSIVASVVAAHGGLATASSAQDKGTTFTVRIPLARA</sequence>
<keyword evidence="10 12" id="KW-0472">Membrane</keyword>
<evidence type="ECO:0000256" key="10">
    <source>
        <dbReference type="ARBA" id="ARBA00023136"/>
    </source>
</evidence>
<dbReference type="InterPro" id="IPR003661">
    <property type="entry name" value="HisK_dim/P_dom"/>
</dbReference>
<dbReference type="SUPFAM" id="SSF47384">
    <property type="entry name" value="Homodimeric domain of signal transducing histidine kinase"/>
    <property type="match status" value="1"/>
</dbReference>
<evidence type="ECO:0000259" key="14">
    <source>
        <dbReference type="PROSITE" id="PS50885"/>
    </source>
</evidence>
<evidence type="ECO:0000256" key="2">
    <source>
        <dbReference type="ARBA" id="ARBA00004236"/>
    </source>
</evidence>
<dbReference type="InterPro" id="IPR036890">
    <property type="entry name" value="HATPase_C_sf"/>
</dbReference>
<evidence type="ECO:0000256" key="4">
    <source>
        <dbReference type="ARBA" id="ARBA00022553"/>
    </source>
</evidence>
<dbReference type="Gene3D" id="6.10.340.10">
    <property type="match status" value="1"/>
</dbReference>
<gene>
    <name evidence="15" type="ORF">ACFFRN_00135</name>
</gene>
<dbReference type="PROSITE" id="PS50109">
    <property type="entry name" value="HIS_KIN"/>
    <property type="match status" value="1"/>
</dbReference>
<keyword evidence="5" id="KW-0808">Transferase</keyword>
<dbReference type="InterPro" id="IPR004358">
    <property type="entry name" value="Sig_transdc_His_kin-like_C"/>
</dbReference>
<keyword evidence="8 12" id="KW-1133">Transmembrane helix</keyword>
<comment type="subcellular location">
    <subcellularLocation>
        <location evidence="2">Cell membrane</location>
    </subcellularLocation>
</comment>
<accession>A0ABV5PPN9</accession>
<comment type="caution">
    <text evidence="15">The sequence shown here is derived from an EMBL/GenBank/DDBJ whole genome shotgun (WGS) entry which is preliminary data.</text>
</comment>
<organism evidence="15 16">
    <name type="scientific">Nonomuraea roseola</name>
    <dbReference type="NCBI Taxonomy" id="46179"/>
    <lineage>
        <taxon>Bacteria</taxon>
        <taxon>Bacillati</taxon>
        <taxon>Actinomycetota</taxon>
        <taxon>Actinomycetes</taxon>
        <taxon>Streptosporangiales</taxon>
        <taxon>Streptosporangiaceae</taxon>
        <taxon>Nonomuraea</taxon>
    </lineage>
</organism>
<evidence type="ECO:0000259" key="13">
    <source>
        <dbReference type="PROSITE" id="PS50109"/>
    </source>
</evidence>
<dbReference type="InterPro" id="IPR036097">
    <property type="entry name" value="HisK_dim/P_sf"/>
</dbReference>
<dbReference type="Proteomes" id="UP001589646">
    <property type="component" value="Unassembled WGS sequence"/>
</dbReference>
<dbReference type="InterPro" id="IPR003594">
    <property type="entry name" value="HATPase_dom"/>
</dbReference>
<keyword evidence="11" id="KW-0175">Coiled coil</keyword>
<evidence type="ECO:0000256" key="6">
    <source>
        <dbReference type="ARBA" id="ARBA00022692"/>
    </source>
</evidence>
<feature type="domain" description="HAMP" evidence="14">
    <location>
        <begin position="85"/>
        <end position="138"/>
    </location>
</feature>
<dbReference type="InterPro" id="IPR050428">
    <property type="entry name" value="TCS_sensor_his_kinase"/>
</dbReference>
<evidence type="ECO:0000256" key="12">
    <source>
        <dbReference type="SAM" id="Phobius"/>
    </source>
</evidence>
<name>A0ABV5PPN9_9ACTN</name>
<evidence type="ECO:0000313" key="15">
    <source>
        <dbReference type="EMBL" id="MFB9525013.1"/>
    </source>
</evidence>
<dbReference type="InterPro" id="IPR003660">
    <property type="entry name" value="HAMP_dom"/>
</dbReference>
<proteinExistence type="predicted"/>
<dbReference type="SMART" id="SM00304">
    <property type="entry name" value="HAMP"/>
    <property type="match status" value="1"/>
</dbReference>
<dbReference type="PROSITE" id="PS50885">
    <property type="entry name" value="HAMP"/>
    <property type="match status" value="1"/>
</dbReference>
<keyword evidence="6 12" id="KW-0812">Transmembrane</keyword>
<dbReference type="GO" id="GO:0016301">
    <property type="term" value="F:kinase activity"/>
    <property type="evidence" value="ECO:0007669"/>
    <property type="project" value="UniProtKB-KW"/>
</dbReference>
<dbReference type="Gene3D" id="1.10.287.130">
    <property type="match status" value="1"/>
</dbReference>
<dbReference type="Pfam" id="PF00672">
    <property type="entry name" value="HAMP"/>
    <property type="match status" value="1"/>
</dbReference>
<dbReference type="EC" id="2.7.13.3" evidence="3"/>
<evidence type="ECO:0000256" key="3">
    <source>
        <dbReference type="ARBA" id="ARBA00012438"/>
    </source>
</evidence>
<evidence type="ECO:0000313" key="16">
    <source>
        <dbReference type="Proteomes" id="UP001589646"/>
    </source>
</evidence>
<dbReference type="Pfam" id="PF02518">
    <property type="entry name" value="HATPase_c"/>
    <property type="match status" value="1"/>
</dbReference>
<dbReference type="CDD" id="cd00075">
    <property type="entry name" value="HATPase"/>
    <property type="match status" value="1"/>
</dbReference>
<feature type="domain" description="Histidine kinase" evidence="13">
    <location>
        <begin position="153"/>
        <end position="369"/>
    </location>
</feature>
<feature type="transmembrane region" description="Helical" evidence="12">
    <location>
        <begin position="61"/>
        <end position="84"/>
    </location>
</feature>
<feature type="coiled-coil region" evidence="11">
    <location>
        <begin position="126"/>
        <end position="153"/>
    </location>
</feature>
<dbReference type="SUPFAM" id="SSF158472">
    <property type="entry name" value="HAMP domain-like"/>
    <property type="match status" value="1"/>
</dbReference>
<evidence type="ECO:0000256" key="7">
    <source>
        <dbReference type="ARBA" id="ARBA00022777"/>
    </source>
</evidence>
<dbReference type="SMART" id="SM00387">
    <property type="entry name" value="HATPase_c"/>
    <property type="match status" value="1"/>
</dbReference>
<comment type="catalytic activity">
    <reaction evidence="1">
        <text>ATP + protein L-histidine = ADP + protein N-phospho-L-histidine.</text>
        <dbReference type="EC" id="2.7.13.3"/>
    </reaction>
</comment>
<evidence type="ECO:0000256" key="9">
    <source>
        <dbReference type="ARBA" id="ARBA00023012"/>
    </source>
</evidence>
<evidence type="ECO:0000256" key="1">
    <source>
        <dbReference type="ARBA" id="ARBA00000085"/>
    </source>
</evidence>